<dbReference type="InterPro" id="IPR027417">
    <property type="entry name" value="P-loop_NTPase"/>
</dbReference>
<dbReference type="InterPro" id="IPR049730">
    <property type="entry name" value="SNF2/RAD54-like_C"/>
</dbReference>
<dbReference type="Pfam" id="PF00176">
    <property type="entry name" value="SNF2-rel_dom"/>
    <property type="match status" value="1"/>
</dbReference>
<evidence type="ECO:0000259" key="6">
    <source>
        <dbReference type="PROSITE" id="PS51194"/>
    </source>
</evidence>
<keyword evidence="3 7" id="KW-0347">Helicase</keyword>
<evidence type="ECO:0000259" key="5">
    <source>
        <dbReference type="PROSITE" id="PS51192"/>
    </source>
</evidence>
<evidence type="ECO:0000256" key="2">
    <source>
        <dbReference type="ARBA" id="ARBA00022801"/>
    </source>
</evidence>
<accession>A0ABM9UCG3</accession>
<dbReference type="InterPro" id="IPR001650">
    <property type="entry name" value="Helicase_C-like"/>
</dbReference>
<dbReference type="EMBL" id="CYHC01000014">
    <property type="protein sequence ID" value="CUA90574.1"/>
    <property type="molecule type" value="Genomic_DNA"/>
</dbReference>
<dbReference type="GO" id="GO:0004386">
    <property type="term" value="F:helicase activity"/>
    <property type="evidence" value="ECO:0007669"/>
    <property type="project" value="UniProtKB-KW"/>
</dbReference>
<dbReference type="CDD" id="cd18011">
    <property type="entry name" value="DEXDc_RapA"/>
    <property type="match status" value="1"/>
</dbReference>
<keyword evidence="4" id="KW-0067">ATP-binding</keyword>
<evidence type="ECO:0000256" key="1">
    <source>
        <dbReference type="ARBA" id="ARBA00022741"/>
    </source>
</evidence>
<dbReference type="Gene3D" id="3.40.50.10810">
    <property type="entry name" value="Tandem AAA-ATPase domain"/>
    <property type="match status" value="1"/>
</dbReference>
<dbReference type="SMART" id="SM00487">
    <property type="entry name" value="DEXDc"/>
    <property type="match status" value="1"/>
</dbReference>
<keyword evidence="8" id="KW-1185">Reference proteome</keyword>
<dbReference type="Pfam" id="PF00271">
    <property type="entry name" value="Helicase_C"/>
    <property type="match status" value="1"/>
</dbReference>
<dbReference type="PANTHER" id="PTHR45766:SF6">
    <property type="entry name" value="SWI_SNF-RELATED MATRIX-ASSOCIATED ACTIN-DEPENDENT REGULATOR OF CHROMATIN SUBFAMILY A-LIKE PROTEIN 1"/>
    <property type="match status" value="1"/>
</dbReference>
<dbReference type="SUPFAM" id="SSF52540">
    <property type="entry name" value="P-loop containing nucleoside triphosphate hydrolases"/>
    <property type="match status" value="1"/>
</dbReference>
<reference evidence="7 8" key="1">
    <citation type="submission" date="2015-08" db="EMBL/GenBank/DDBJ databases">
        <authorList>
            <person name="Varghese N."/>
        </authorList>
    </citation>
    <scope>NUCLEOTIDE SEQUENCE [LARGE SCALE GENOMIC DNA]</scope>
    <source>
        <strain evidence="7 8">DSM 18167</strain>
    </source>
</reference>
<dbReference type="PANTHER" id="PTHR45766">
    <property type="entry name" value="DNA ANNEALING HELICASE AND ENDONUCLEASE ZRANB3 FAMILY MEMBER"/>
    <property type="match status" value="1"/>
</dbReference>
<dbReference type="Proteomes" id="UP000182178">
    <property type="component" value="Unassembled WGS sequence"/>
</dbReference>
<name>A0ABM9UCG3_9HYPH</name>
<gene>
    <name evidence="7" type="ORF">Ga0061061_1144</name>
</gene>
<dbReference type="Gene3D" id="3.40.50.300">
    <property type="entry name" value="P-loop containing nucleotide triphosphate hydrolases"/>
    <property type="match status" value="1"/>
</dbReference>
<dbReference type="SMART" id="SM00490">
    <property type="entry name" value="HELICc"/>
    <property type="match status" value="1"/>
</dbReference>
<feature type="domain" description="Helicase C-terminal" evidence="6">
    <location>
        <begin position="465"/>
        <end position="636"/>
    </location>
</feature>
<proteinExistence type="predicted"/>
<evidence type="ECO:0000256" key="4">
    <source>
        <dbReference type="ARBA" id="ARBA00022840"/>
    </source>
</evidence>
<dbReference type="InterPro" id="IPR000330">
    <property type="entry name" value="SNF2_N"/>
</dbReference>
<comment type="caution">
    <text evidence="7">The sequence shown here is derived from an EMBL/GenBank/DDBJ whole genome shotgun (WGS) entry which is preliminary data.</text>
</comment>
<protein>
    <submittedName>
        <fullName evidence="7">Helicase conserved C-terminal domain/SNF2 family N-terminal domain</fullName>
    </submittedName>
</protein>
<keyword evidence="2" id="KW-0378">Hydrolase</keyword>
<evidence type="ECO:0000256" key="3">
    <source>
        <dbReference type="ARBA" id="ARBA00022806"/>
    </source>
</evidence>
<dbReference type="InterPro" id="IPR057342">
    <property type="entry name" value="DEXDc_RapA"/>
</dbReference>
<organism evidence="7 8">
    <name type="scientific">Chelatococcus sambhunathii</name>
    <dbReference type="NCBI Taxonomy" id="363953"/>
    <lineage>
        <taxon>Bacteria</taxon>
        <taxon>Pseudomonadati</taxon>
        <taxon>Pseudomonadota</taxon>
        <taxon>Alphaproteobacteria</taxon>
        <taxon>Hyphomicrobiales</taxon>
        <taxon>Chelatococcaceae</taxon>
        <taxon>Chelatococcus</taxon>
    </lineage>
</organism>
<dbReference type="InterPro" id="IPR038718">
    <property type="entry name" value="SNF2-like_sf"/>
</dbReference>
<keyword evidence="1" id="KW-0547">Nucleotide-binding</keyword>
<feature type="domain" description="Helicase ATP-binding" evidence="5">
    <location>
        <begin position="112"/>
        <end position="287"/>
    </location>
</feature>
<dbReference type="RefSeq" id="WP_055460802.1">
    <property type="nucleotide sequence ID" value="NZ_CYHC01000014.1"/>
</dbReference>
<dbReference type="InterPro" id="IPR014001">
    <property type="entry name" value="Helicase_ATP-bd"/>
</dbReference>
<dbReference type="CDD" id="cd18793">
    <property type="entry name" value="SF2_C_SNF"/>
    <property type="match status" value="1"/>
</dbReference>
<evidence type="ECO:0000313" key="8">
    <source>
        <dbReference type="Proteomes" id="UP000182178"/>
    </source>
</evidence>
<evidence type="ECO:0000313" key="7">
    <source>
        <dbReference type="EMBL" id="CUA90574.1"/>
    </source>
</evidence>
<dbReference type="PROSITE" id="PS51192">
    <property type="entry name" value="HELICASE_ATP_BIND_1"/>
    <property type="match status" value="1"/>
</dbReference>
<dbReference type="PROSITE" id="PS51194">
    <property type="entry name" value="HELICASE_CTER"/>
    <property type="match status" value="1"/>
</dbReference>
<sequence length="954" mass="105591">MTASVAYRPGDLIKARGREWVVLPETRPDLLQLRPLGGSEDDTTLVYLPLEPESPVAATFDLPDPAKPGSHVAALLLRDALRLKLRAGAGPFRGFGNISVEPRAYQLVPLLMALKLDTLRLLIADDVGIGKTIEAGLIAREMLDRGEVERLTVICPPHLCEQWQQELASKFNIEAEVVRTGTANRLERGLRPDESIFEVYPFTVVSLDYIKSDRRRADFLRACPEFVIVDEAHTCVQANTSTRHQRYQLIKGLAEAKPARHMLFLTATPHSGDDSAFHNLLGLIHPRFAGLSEMPEGEGRRHLREELANHLVQRRRGDIAEWRDTAGFPVRESREATYRLSGDWGRLFDDVLDYARGMVQRAEGGTKLEQRMSWWAALALLRCVSSSPAAAALALRTRLKAVEGETESEQMTELDQAASETVLDGAADDALTLDETVPAGTVESPEDGAVLRRLIDRAEALRGPRVDPKLVVVAAEVQKLLADGFKPVVFCRYIATAYYVADQLKSLLPADKAHVIAVTGELTSDQREERIEELGALENGLTPVLVATDCLSEGINLQRFFDAVVHYDLTWNPTRHEQREGRVDRFGQASKAVRALMLYGENNPVDGAVLKVILRKAEKIRKELGVAVPLPVDNTKVIDAIMKAVLLQTGRVAEATRQLTFDFVGTEAEVDSAWETARDRVTRTVFAQRRLRPDEVLPEWRKAVAILGGEDDVVRFVSRAVERLGAPLEPRRDHYRLPLDHLPSALRDRLEGIGLRGTLKIGFAHPAPSGVLHIHRAHPVVATLADYIAESALEDGNPDFGARCGAIFTAGVEVRTIICLLRLRHQITVEYRDKDGRHALTKSLLAEECLGVAVRGMAAPAVLDEVDALALLSLEPGHNMEDGQKTRLVAQAIEAIPQLEPQFDAIARRRAEELLADHRRIREASDARGVRYSVSPALPVDKIGVYVLMPMARL</sequence>